<sequence length="303" mass="33457">MSQANGWWKRWLAAVALVAAPALAWAQAADPHRWQLNMGRGVTATSQNAYEAHMVALVVCIGIGLVVFGAMAYAMFKFRKSRGAVPAQFSHNTKAEVVWTVIPVLLLIIMAWPATAKLIAMYDTRDAEMTVKVTGYQWMWKYEYLGEGVEFTSRLDRESDRIRQSGEIPDREKHPYYLLEVDNRLVLPVDTKIRFVITADDVIHSWWVPALGWKQDAIPGLINEAWTSIEQPGVYRGQCAELCGKDHAFMPIVVEAVSKEEFARWLAARKQQAGAADAPDAEDAGGADGEAPAGDGAEAPAQA</sequence>
<evidence type="ECO:0000256" key="9">
    <source>
        <dbReference type="ARBA" id="ARBA00022989"/>
    </source>
</evidence>
<evidence type="ECO:0000256" key="17">
    <source>
        <dbReference type="SAM" id="Phobius"/>
    </source>
</evidence>
<comment type="similarity">
    <text evidence="2 14">Belongs to the cytochrome c oxidase subunit 2 family.</text>
</comment>
<dbReference type="InterPro" id="IPR034210">
    <property type="entry name" value="CcO_II_C"/>
</dbReference>
<evidence type="ECO:0000256" key="6">
    <source>
        <dbReference type="ARBA" id="ARBA00022723"/>
    </source>
</evidence>
<evidence type="ECO:0000256" key="14">
    <source>
        <dbReference type="RuleBase" id="RU000456"/>
    </source>
</evidence>
<name>A0A921P5K1_9GAMM</name>
<keyword evidence="22" id="KW-1185">Reference proteome</keyword>
<comment type="cofactor">
    <cofactor evidence="15">
        <name>Cu cation</name>
        <dbReference type="ChEBI" id="CHEBI:23378"/>
    </cofactor>
    <text evidence="15">Binds a copper A center.</text>
</comment>
<proteinExistence type="inferred from homology"/>
<feature type="chain" id="PRO_5037596840" description="Cytochrome c oxidase subunit 2" evidence="18">
    <location>
        <begin position="27"/>
        <end position="303"/>
    </location>
</feature>
<dbReference type="PRINTS" id="PR01166">
    <property type="entry name" value="CYCOXIDASEII"/>
</dbReference>
<comment type="caution">
    <text evidence="21">The sequence shown here is derived from an EMBL/GenBank/DDBJ whole genome shotgun (WGS) entry which is preliminary data.</text>
</comment>
<evidence type="ECO:0000313" key="21">
    <source>
        <dbReference type="EMBL" id="KAF1690275.1"/>
    </source>
</evidence>
<dbReference type="OrthoDB" id="9781261at2"/>
<keyword evidence="11 17" id="KW-0472">Membrane</keyword>
<keyword evidence="7" id="KW-1278">Translocase</keyword>
<comment type="function">
    <text evidence="12 15">Subunits I and II form the functional core of the enzyme complex. Electrons originating in cytochrome c are transferred via heme a and Cu(A) to the binuclear center formed by heme a3 and Cu(B).</text>
</comment>
<keyword evidence="10 15" id="KW-0186">Copper</keyword>
<dbReference type="Proteomes" id="UP000717981">
    <property type="component" value="Unassembled WGS sequence"/>
</dbReference>
<dbReference type="InterPro" id="IPR014222">
    <property type="entry name" value="Cyt_c_oxidase_su2"/>
</dbReference>
<dbReference type="Gene3D" id="1.10.287.90">
    <property type="match status" value="1"/>
</dbReference>
<dbReference type="GO" id="GO:0005507">
    <property type="term" value="F:copper ion binding"/>
    <property type="evidence" value="ECO:0007669"/>
    <property type="project" value="InterPro"/>
</dbReference>
<evidence type="ECO:0000256" key="11">
    <source>
        <dbReference type="ARBA" id="ARBA00023136"/>
    </source>
</evidence>
<evidence type="ECO:0000256" key="5">
    <source>
        <dbReference type="ARBA" id="ARBA00022692"/>
    </source>
</evidence>
<evidence type="ECO:0000256" key="2">
    <source>
        <dbReference type="ARBA" id="ARBA00007866"/>
    </source>
</evidence>
<keyword evidence="3 14" id="KW-0813">Transport</keyword>
<feature type="transmembrane region" description="Helical" evidence="17">
    <location>
        <begin position="52"/>
        <end position="76"/>
    </location>
</feature>
<evidence type="ECO:0000256" key="18">
    <source>
        <dbReference type="SAM" id="SignalP"/>
    </source>
</evidence>
<dbReference type="GO" id="GO:0016491">
    <property type="term" value="F:oxidoreductase activity"/>
    <property type="evidence" value="ECO:0007669"/>
    <property type="project" value="InterPro"/>
</dbReference>
<evidence type="ECO:0000256" key="15">
    <source>
        <dbReference type="RuleBase" id="RU004024"/>
    </source>
</evidence>
<dbReference type="GO" id="GO:0004129">
    <property type="term" value="F:cytochrome-c oxidase activity"/>
    <property type="evidence" value="ECO:0007669"/>
    <property type="project" value="UniProtKB-EC"/>
</dbReference>
<feature type="transmembrane region" description="Helical" evidence="17">
    <location>
        <begin position="97"/>
        <end position="115"/>
    </location>
</feature>
<dbReference type="PANTHER" id="PTHR22888">
    <property type="entry name" value="CYTOCHROME C OXIDASE, SUBUNIT II"/>
    <property type="match status" value="1"/>
</dbReference>
<keyword evidence="6 15" id="KW-0479">Metal-binding</keyword>
<dbReference type="InterPro" id="IPR011759">
    <property type="entry name" value="Cyt_c_oxidase_su2_TM_dom"/>
</dbReference>
<evidence type="ECO:0000256" key="12">
    <source>
        <dbReference type="ARBA" id="ARBA00024688"/>
    </source>
</evidence>
<evidence type="ECO:0000256" key="13">
    <source>
        <dbReference type="ARBA" id="ARBA00047816"/>
    </source>
</evidence>
<dbReference type="InterPro" id="IPR045187">
    <property type="entry name" value="CcO_II"/>
</dbReference>
<feature type="domain" description="Cytochrome oxidase subunit II copper A binding" evidence="19">
    <location>
        <begin position="126"/>
        <end position="268"/>
    </location>
</feature>
<evidence type="ECO:0000256" key="3">
    <source>
        <dbReference type="ARBA" id="ARBA00022448"/>
    </source>
</evidence>
<dbReference type="InterPro" id="IPR001505">
    <property type="entry name" value="Copper_CuA"/>
</dbReference>
<dbReference type="PANTHER" id="PTHR22888:SF9">
    <property type="entry name" value="CYTOCHROME C OXIDASE SUBUNIT 2"/>
    <property type="match status" value="1"/>
</dbReference>
<dbReference type="Pfam" id="PF02790">
    <property type="entry name" value="COX2_TM"/>
    <property type="match status" value="1"/>
</dbReference>
<protein>
    <recommendedName>
        <fullName evidence="15">Cytochrome c oxidase subunit 2</fullName>
        <ecNumber evidence="15">7.1.1.9</ecNumber>
    </recommendedName>
</protein>
<dbReference type="Gene3D" id="2.60.40.420">
    <property type="entry name" value="Cupredoxins - blue copper proteins"/>
    <property type="match status" value="1"/>
</dbReference>
<dbReference type="PROSITE" id="PS00078">
    <property type="entry name" value="COX2"/>
    <property type="match status" value="1"/>
</dbReference>
<feature type="signal peptide" evidence="18">
    <location>
        <begin position="1"/>
        <end position="26"/>
    </location>
</feature>
<dbReference type="AlphaFoldDB" id="A0A921P5K1"/>
<keyword evidence="8 14" id="KW-0249">Electron transport</keyword>
<reference evidence="21" key="1">
    <citation type="submission" date="2017-10" db="EMBL/GenBank/DDBJ databases">
        <title>Whole genome sequencing of members of genus Pseudoxanthomonas.</title>
        <authorList>
            <person name="Kumar S."/>
            <person name="Bansal K."/>
            <person name="Kaur A."/>
            <person name="Patil P."/>
            <person name="Sharma S."/>
            <person name="Patil P.B."/>
        </authorList>
    </citation>
    <scope>NUCLEOTIDE SEQUENCE</scope>
    <source>
        <strain evidence="21">DSM 22914</strain>
    </source>
</reference>
<evidence type="ECO:0000256" key="10">
    <source>
        <dbReference type="ARBA" id="ARBA00023008"/>
    </source>
</evidence>
<keyword evidence="5 14" id="KW-0812">Transmembrane</keyword>
<dbReference type="PROSITE" id="PS50857">
    <property type="entry name" value="COX2_CUA"/>
    <property type="match status" value="1"/>
</dbReference>
<evidence type="ECO:0000259" key="20">
    <source>
        <dbReference type="PROSITE" id="PS50999"/>
    </source>
</evidence>
<accession>A0A921P5K1</accession>
<dbReference type="PROSITE" id="PS50999">
    <property type="entry name" value="COX2_TM"/>
    <property type="match status" value="1"/>
</dbReference>
<dbReference type="InterPro" id="IPR002429">
    <property type="entry name" value="CcO_II-like_C"/>
</dbReference>
<dbReference type="InterPro" id="IPR036257">
    <property type="entry name" value="Cyt_c_oxidase_su2_TM_sf"/>
</dbReference>
<dbReference type="EMBL" id="PDWK01000008">
    <property type="protein sequence ID" value="KAF1690275.1"/>
    <property type="molecule type" value="Genomic_DNA"/>
</dbReference>
<gene>
    <name evidence="21" type="primary">coxB</name>
    <name evidence="21" type="ORF">CR938_02950</name>
</gene>
<evidence type="ECO:0000256" key="7">
    <source>
        <dbReference type="ARBA" id="ARBA00022967"/>
    </source>
</evidence>
<dbReference type="InterPro" id="IPR008972">
    <property type="entry name" value="Cupredoxin"/>
</dbReference>
<keyword evidence="18" id="KW-0732">Signal</keyword>
<dbReference type="EC" id="7.1.1.9" evidence="15"/>
<evidence type="ECO:0000256" key="16">
    <source>
        <dbReference type="SAM" id="MobiDB-lite"/>
    </source>
</evidence>
<dbReference type="CDD" id="cd13912">
    <property type="entry name" value="CcO_II_C"/>
    <property type="match status" value="1"/>
</dbReference>
<feature type="compositionally biased region" description="Low complexity" evidence="16">
    <location>
        <begin position="289"/>
        <end position="303"/>
    </location>
</feature>
<evidence type="ECO:0000259" key="19">
    <source>
        <dbReference type="PROSITE" id="PS50857"/>
    </source>
</evidence>
<dbReference type="NCBIfam" id="TIGR02866">
    <property type="entry name" value="CoxB"/>
    <property type="match status" value="1"/>
</dbReference>
<feature type="region of interest" description="Disordered" evidence="16">
    <location>
        <begin position="273"/>
        <end position="303"/>
    </location>
</feature>
<dbReference type="FunFam" id="2.60.40.420:FF:000001">
    <property type="entry name" value="Cytochrome c oxidase subunit 2"/>
    <property type="match status" value="1"/>
</dbReference>
<dbReference type="SUPFAM" id="SSF81464">
    <property type="entry name" value="Cytochrome c oxidase subunit II-like, transmembrane region"/>
    <property type="match status" value="1"/>
</dbReference>
<keyword evidence="4 14" id="KW-0679">Respiratory chain</keyword>
<dbReference type="GO" id="GO:0005886">
    <property type="term" value="C:plasma membrane"/>
    <property type="evidence" value="ECO:0007669"/>
    <property type="project" value="UniProtKB-SubCell"/>
</dbReference>
<comment type="catalytic activity">
    <reaction evidence="13 15">
        <text>4 Fe(II)-[cytochrome c] + O2 + 8 H(+)(in) = 4 Fe(III)-[cytochrome c] + 2 H2O + 4 H(+)(out)</text>
        <dbReference type="Rhea" id="RHEA:11436"/>
        <dbReference type="Rhea" id="RHEA-COMP:10350"/>
        <dbReference type="Rhea" id="RHEA-COMP:14399"/>
        <dbReference type="ChEBI" id="CHEBI:15377"/>
        <dbReference type="ChEBI" id="CHEBI:15378"/>
        <dbReference type="ChEBI" id="CHEBI:15379"/>
        <dbReference type="ChEBI" id="CHEBI:29033"/>
        <dbReference type="ChEBI" id="CHEBI:29034"/>
        <dbReference type="EC" id="7.1.1.9"/>
    </reaction>
</comment>
<evidence type="ECO:0000256" key="1">
    <source>
        <dbReference type="ARBA" id="ARBA00004141"/>
    </source>
</evidence>
<evidence type="ECO:0000313" key="22">
    <source>
        <dbReference type="Proteomes" id="UP000717981"/>
    </source>
</evidence>
<comment type="subcellular location">
    <subcellularLocation>
        <location evidence="14">Cell membrane</location>
        <topology evidence="14">Multi-pass membrane protein</topology>
    </subcellularLocation>
    <subcellularLocation>
        <location evidence="1">Membrane</location>
        <topology evidence="1">Multi-pass membrane protein</topology>
    </subcellularLocation>
</comment>
<organism evidence="21 22">
    <name type="scientific">Pseudoxanthomonas taiwanensis</name>
    <dbReference type="NCBI Taxonomy" id="176598"/>
    <lineage>
        <taxon>Bacteria</taxon>
        <taxon>Pseudomonadati</taxon>
        <taxon>Pseudomonadota</taxon>
        <taxon>Gammaproteobacteria</taxon>
        <taxon>Lysobacterales</taxon>
        <taxon>Lysobacteraceae</taxon>
        <taxon>Pseudoxanthomonas</taxon>
    </lineage>
</organism>
<dbReference type="Pfam" id="PF00116">
    <property type="entry name" value="COX2"/>
    <property type="match status" value="1"/>
</dbReference>
<dbReference type="GO" id="GO:0042773">
    <property type="term" value="P:ATP synthesis coupled electron transport"/>
    <property type="evidence" value="ECO:0007669"/>
    <property type="project" value="TreeGrafter"/>
</dbReference>
<keyword evidence="9 17" id="KW-1133">Transmembrane helix</keyword>
<dbReference type="RefSeq" id="WP_162123576.1">
    <property type="nucleotide sequence ID" value="NZ_PDWK01000008.1"/>
</dbReference>
<feature type="domain" description="Cytochrome oxidase subunit II transmembrane region profile" evidence="20">
    <location>
        <begin position="30"/>
        <end position="125"/>
    </location>
</feature>
<evidence type="ECO:0000256" key="8">
    <source>
        <dbReference type="ARBA" id="ARBA00022982"/>
    </source>
</evidence>
<evidence type="ECO:0000256" key="4">
    <source>
        <dbReference type="ARBA" id="ARBA00022660"/>
    </source>
</evidence>
<dbReference type="SUPFAM" id="SSF49503">
    <property type="entry name" value="Cupredoxins"/>
    <property type="match status" value="1"/>
</dbReference>